<evidence type="ECO:0000256" key="1">
    <source>
        <dbReference type="SAM" id="Coils"/>
    </source>
</evidence>
<accession>A0A812JIU9</accession>
<sequence length="515" mass="56661">MHLLSEQIHAKTEELKAVEDQQKDGQHNHAGPNGSRSPPENVNQRREALDPPSPTGLGLLPPTPERPRPEPHETGDLGQTLYSDTLARLAQSHAELKSRIISLESENKRLQEEANLRSMEERNRLLQVHSILKGEDGGHGSLDLSAPRLRPKTKPFVPTRPKPKPQPRAVTPPPPPAQRMPHWRSAESRPAWQRSERSESPRSRPSRPATSATFQGRSAQADASHASRSPQERSLGRTTPPKPKMGRSTPPPPRAPVARSGADSVSARGTPPVPSCFQASARGQSTLTSSMSARPERSGSASPPRGGARRASTPPAPSSRPNSPRNFNEKELPLHWRQMVGDAYCQETGRPFVDRITLLDFTSASSKKPDPVFWVNVRLRWADLKITEIGRVPKRGEALALFVLQGTPTGERKEWQSNGRRSVASRPASPRRTPLPTWHVASMRVLRNLPFNEKNSMALVAHAGGGLLRMALGFTPLSFTPSPARRYHHVVRPPSWSTPMTPSSSNPNFISQSSI</sequence>
<dbReference type="OrthoDB" id="10451079at2759"/>
<feature type="coiled-coil region" evidence="1">
    <location>
        <begin position="86"/>
        <end position="113"/>
    </location>
</feature>
<feature type="compositionally biased region" description="Basic and acidic residues" evidence="2">
    <location>
        <begin position="8"/>
        <end position="27"/>
    </location>
</feature>
<feature type="region of interest" description="Disordered" evidence="2">
    <location>
        <begin position="1"/>
        <end position="82"/>
    </location>
</feature>
<reference evidence="3" key="1">
    <citation type="submission" date="2021-02" db="EMBL/GenBank/DDBJ databases">
        <authorList>
            <person name="Dougan E. K."/>
            <person name="Rhodes N."/>
            <person name="Thang M."/>
            <person name="Chan C."/>
        </authorList>
    </citation>
    <scope>NUCLEOTIDE SEQUENCE</scope>
</reference>
<dbReference type="AlphaFoldDB" id="A0A812JIU9"/>
<feature type="compositionally biased region" description="Basic and acidic residues" evidence="2">
    <location>
        <begin position="65"/>
        <end position="75"/>
    </location>
</feature>
<keyword evidence="4" id="KW-1185">Reference proteome</keyword>
<feature type="compositionally biased region" description="Polar residues" evidence="2">
    <location>
        <begin position="209"/>
        <end position="218"/>
    </location>
</feature>
<proteinExistence type="predicted"/>
<keyword evidence="1" id="KW-0175">Coiled coil</keyword>
<feature type="compositionally biased region" description="Polar residues" evidence="2">
    <location>
        <begin position="277"/>
        <end position="292"/>
    </location>
</feature>
<gene>
    <name evidence="3" type="ORF">SNAT2548_LOCUS6151</name>
</gene>
<evidence type="ECO:0000256" key="2">
    <source>
        <dbReference type="SAM" id="MobiDB-lite"/>
    </source>
</evidence>
<dbReference type="EMBL" id="CAJNDS010000402">
    <property type="protein sequence ID" value="CAE7202538.1"/>
    <property type="molecule type" value="Genomic_DNA"/>
</dbReference>
<feature type="region of interest" description="Disordered" evidence="2">
    <location>
        <begin position="494"/>
        <end position="515"/>
    </location>
</feature>
<feature type="region of interest" description="Disordered" evidence="2">
    <location>
        <begin position="410"/>
        <end position="434"/>
    </location>
</feature>
<organism evidence="3 4">
    <name type="scientific">Symbiodinium natans</name>
    <dbReference type="NCBI Taxonomy" id="878477"/>
    <lineage>
        <taxon>Eukaryota</taxon>
        <taxon>Sar</taxon>
        <taxon>Alveolata</taxon>
        <taxon>Dinophyceae</taxon>
        <taxon>Suessiales</taxon>
        <taxon>Symbiodiniaceae</taxon>
        <taxon>Symbiodinium</taxon>
    </lineage>
</organism>
<name>A0A812JIU9_9DINO</name>
<feature type="compositionally biased region" description="Low complexity" evidence="2">
    <location>
        <begin position="420"/>
        <end position="432"/>
    </location>
</feature>
<feature type="region of interest" description="Disordered" evidence="2">
    <location>
        <begin position="130"/>
        <end position="328"/>
    </location>
</feature>
<evidence type="ECO:0000313" key="4">
    <source>
        <dbReference type="Proteomes" id="UP000604046"/>
    </source>
</evidence>
<protein>
    <submittedName>
        <fullName evidence="3">Uncharacterized protein</fullName>
    </submittedName>
</protein>
<evidence type="ECO:0000313" key="3">
    <source>
        <dbReference type="EMBL" id="CAE7202538.1"/>
    </source>
</evidence>
<comment type="caution">
    <text evidence="3">The sequence shown here is derived from an EMBL/GenBank/DDBJ whole genome shotgun (WGS) entry which is preliminary data.</text>
</comment>
<feature type="compositionally biased region" description="Low complexity" evidence="2">
    <location>
        <begin position="303"/>
        <end position="326"/>
    </location>
</feature>
<dbReference type="Proteomes" id="UP000604046">
    <property type="component" value="Unassembled WGS sequence"/>
</dbReference>
<feature type="compositionally biased region" description="Pro residues" evidence="2">
    <location>
        <begin position="158"/>
        <end position="178"/>
    </location>
</feature>